<sequence>MTHILLLDDEANILTALRRLLRDEGWQVDTFTDAESAIDALQSTAYSVIVSDYKMPVMDGVTFLQFARQRQPDAIRLMLSGHGDRQSMINAINRAEIYRFLSKPWEEYEIQAAIRSAVDLYQVTLENRQLLDQVKRQNDLLRQREEELLRLEHDNPGITRVRRDQDGSIVINDVL</sequence>
<dbReference type="InterPro" id="IPR011006">
    <property type="entry name" value="CheY-like_superfamily"/>
</dbReference>
<evidence type="ECO:0000256" key="2">
    <source>
        <dbReference type="PROSITE-ProRule" id="PRU00169"/>
    </source>
</evidence>
<dbReference type="InterPro" id="IPR050595">
    <property type="entry name" value="Bact_response_regulator"/>
</dbReference>
<accession>A0ABQ3AK81</accession>
<proteinExistence type="predicted"/>
<dbReference type="Pfam" id="PF00072">
    <property type="entry name" value="Response_reg"/>
    <property type="match status" value="1"/>
</dbReference>
<protein>
    <recommendedName>
        <fullName evidence="4">Response regulatory domain-containing protein</fullName>
    </recommendedName>
</protein>
<dbReference type="InterPro" id="IPR001789">
    <property type="entry name" value="Sig_transdc_resp-reg_receiver"/>
</dbReference>
<feature type="modified residue" description="4-aspartylphosphate" evidence="2">
    <location>
        <position position="52"/>
    </location>
</feature>
<feature type="domain" description="Response regulatory" evidence="4">
    <location>
        <begin position="3"/>
        <end position="118"/>
    </location>
</feature>
<dbReference type="PROSITE" id="PS50110">
    <property type="entry name" value="RESPONSE_REGULATORY"/>
    <property type="match status" value="1"/>
</dbReference>
<reference evidence="6" key="1">
    <citation type="journal article" date="2019" name="Int. J. Syst. Evol. Microbiol.">
        <title>The Global Catalogue of Microorganisms (GCM) 10K type strain sequencing project: providing services to taxonomists for standard genome sequencing and annotation.</title>
        <authorList>
            <consortium name="The Broad Institute Genomics Platform"/>
            <consortium name="The Broad Institute Genome Sequencing Center for Infectious Disease"/>
            <person name="Wu L."/>
            <person name="Ma J."/>
        </authorList>
    </citation>
    <scope>NUCLEOTIDE SEQUENCE [LARGE SCALE GENOMIC DNA]</scope>
    <source>
        <strain evidence="6">KCTC 22280</strain>
    </source>
</reference>
<dbReference type="Gene3D" id="3.40.50.2300">
    <property type="match status" value="1"/>
</dbReference>
<comment type="caution">
    <text evidence="5">The sequence shown here is derived from an EMBL/GenBank/DDBJ whole genome shotgun (WGS) entry which is preliminary data.</text>
</comment>
<dbReference type="CDD" id="cd17569">
    <property type="entry name" value="REC_HupR-like"/>
    <property type="match status" value="1"/>
</dbReference>
<dbReference type="PANTHER" id="PTHR44591">
    <property type="entry name" value="STRESS RESPONSE REGULATOR PROTEIN 1"/>
    <property type="match status" value="1"/>
</dbReference>
<evidence type="ECO:0000259" key="4">
    <source>
        <dbReference type="PROSITE" id="PS50110"/>
    </source>
</evidence>
<organism evidence="5 6">
    <name type="scientific">Marinobacter zhanjiangensis</name>
    <dbReference type="NCBI Taxonomy" id="578215"/>
    <lineage>
        <taxon>Bacteria</taxon>
        <taxon>Pseudomonadati</taxon>
        <taxon>Pseudomonadota</taxon>
        <taxon>Gammaproteobacteria</taxon>
        <taxon>Pseudomonadales</taxon>
        <taxon>Marinobacteraceae</taxon>
        <taxon>Marinobacter</taxon>
    </lineage>
</organism>
<keyword evidence="3" id="KW-0175">Coiled coil</keyword>
<dbReference type="SMART" id="SM00448">
    <property type="entry name" value="REC"/>
    <property type="match status" value="1"/>
</dbReference>
<dbReference type="PANTHER" id="PTHR44591:SF19">
    <property type="entry name" value="TWO-COMPONENT RESPONSE REGULATOR-RELATED"/>
    <property type="match status" value="1"/>
</dbReference>
<keyword evidence="1 2" id="KW-0597">Phosphoprotein</keyword>
<gene>
    <name evidence="5" type="ORF">GCM10007071_02820</name>
</gene>
<dbReference type="RefSeq" id="WP_189571715.1">
    <property type="nucleotide sequence ID" value="NZ_BMXV01000001.1"/>
</dbReference>
<feature type="coiled-coil region" evidence="3">
    <location>
        <begin position="127"/>
        <end position="154"/>
    </location>
</feature>
<keyword evidence="6" id="KW-1185">Reference proteome</keyword>
<evidence type="ECO:0000313" key="6">
    <source>
        <dbReference type="Proteomes" id="UP000601597"/>
    </source>
</evidence>
<dbReference type="Proteomes" id="UP000601597">
    <property type="component" value="Unassembled WGS sequence"/>
</dbReference>
<evidence type="ECO:0000313" key="5">
    <source>
        <dbReference type="EMBL" id="GGY59857.1"/>
    </source>
</evidence>
<dbReference type="SUPFAM" id="SSF52172">
    <property type="entry name" value="CheY-like"/>
    <property type="match status" value="1"/>
</dbReference>
<evidence type="ECO:0000256" key="1">
    <source>
        <dbReference type="ARBA" id="ARBA00022553"/>
    </source>
</evidence>
<dbReference type="EMBL" id="BMXV01000001">
    <property type="protein sequence ID" value="GGY59857.1"/>
    <property type="molecule type" value="Genomic_DNA"/>
</dbReference>
<name>A0ABQ3AK81_9GAMM</name>
<evidence type="ECO:0000256" key="3">
    <source>
        <dbReference type="SAM" id="Coils"/>
    </source>
</evidence>